<reference evidence="2 3" key="1">
    <citation type="submission" date="2019-07" db="EMBL/GenBank/DDBJ databases">
        <title>Draft genome assembly of a fouling barnacle, Amphibalanus amphitrite (Darwin, 1854): The first reference genome for Thecostraca.</title>
        <authorList>
            <person name="Kim W."/>
        </authorList>
    </citation>
    <scope>NUCLEOTIDE SEQUENCE [LARGE SCALE GENOMIC DNA]</scope>
    <source>
        <strain evidence="2">SNU_AA5</strain>
        <tissue evidence="2">Soma without cirri and trophi</tissue>
    </source>
</reference>
<dbReference type="Proteomes" id="UP000440578">
    <property type="component" value="Unassembled WGS sequence"/>
</dbReference>
<feature type="compositionally biased region" description="Low complexity" evidence="1">
    <location>
        <begin position="109"/>
        <end position="118"/>
    </location>
</feature>
<accession>A0A6A4WXX0</accession>
<comment type="caution">
    <text evidence="2">The sequence shown here is derived from an EMBL/GenBank/DDBJ whole genome shotgun (WGS) entry which is preliminary data.</text>
</comment>
<evidence type="ECO:0000313" key="3">
    <source>
        <dbReference type="Proteomes" id="UP000440578"/>
    </source>
</evidence>
<feature type="compositionally biased region" description="Basic and acidic residues" evidence="1">
    <location>
        <begin position="66"/>
        <end position="77"/>
    </location>
</feature>
<sequence length="183" mass="19006">MTSTRAPTPWSATEPDDDDDATDEGLEEDEQLERADSSGSSSPFESVAATTDSSYHTLPTASSSVERADQVGDRPAEETVQPRQMAAAEAEEKTTQGAEPADHHMTRYAGLEGAAAAPEPRPVPSGRSDSAVTPPGEAAAGRGRSAASDSRLGVRSSSPEPLTGEDSGVQLEAKRSTTDLPPQ</sequence>
<gene>
    <name evidence="2" type="ORF">FJT64_021358</name>
</gene>
<evidence type="ECO:0000313" key="2">
    <source>
        <dbReference type="EMBL" id="KAF0307242.1"/>
    </source>
</evidence>
<proteinExistence type="predicted"/>
<dbReference type="EMBL" id="VIIS01000591">
    <property type="protein sequence ID" value="KAF0307242.1"/>
    <property type="molecule type" value="Genomic_DNA"/>
</dbReference>
<keyword evidence="3" id="KW-1185">Reference proteome</keyword>
<feature type="compositionally biased region" description="Low complexity" evidence="1">
    <location>
        <begin position="136"/>
        <end position="151"/>
    </location>
</feature>
<organism evidence="2 3">
    <name type="scientific">Amphibalanus amphitrite</name>
    <name type="common">Striped barnacle</name>
    <name type="synonym">Balanus amphitrite</name>
    <dbReference type="NCBI Taxonomy" id="1232801"/>
    <lineage>
        <taxon>Eukaryota</taxon>
        <taxon>Metazoa</taxon>
        <taxon>Ecdysozoa</taxon>
        <taxon>Arthropoda</taxon>
        <taxon>Crustacea</taxon>
        <taxon>Multicrustacea</taxon>
        <taxon>Cirripedia</taxon>
        <taxon>Thoracica</taxon>
        <taxon>Thoracicalcarea</taxon>
        <taxon>Balanomorpha</taxon>
        <taxon>Balanoidea</taxon>
        <taxon>Balanidae</taxon>
        <taxon>Amphibalaninae</taxon>
        <taxon>Amphibalanus</taxon>
    </lineage>
</organism>
<feature type="compositionally biased region" description="Acidic residues" evidence="1">
    <location>
        <begin position="14"/>
        <end position="31"/>
    </location>
</feature>
<name>A0A6A4WXX0_AMPAM</name>
<feature type="compositionally biased region" description="Polar residues" evidence="1">
    <location>
        <begin position="37"/>
        <end position="65"/>
    </location>
</feature>
<feature type="compositionally biased region" description="Basic and acidic residues" evidence="1">
    <location>
        <begin position="90"/>
        <end position="105"/>
    </location>
</feature>
<evidence type="ECO:0000256" key="1">
    <source>
        <dbReference type="SAM" id="MobiDB-lite"/>
    </source>
</evidence>
<dbReference type="AlphaFoldDB" id="A0A6A4WXX0"/>
<feature type="region of interest" description="Disordered" evidence="1">
    <location>
        <begin position="1"/>
        <end position="183"/>
    </location>
</feature>
<protein>
    <submittedName>
        <fullName evidence="2">Uncharacterized protein</fullName>
    </submittedName>
</protein>